<evidence type="ECO:0000313" key="2">
    <source>
        <dbReference type="EMBL" id="CCC49642.1"/>
    </source>
</evidence>
<dbReference type="EMBL" id="HE573024">
    <property type="protein sequence ID" value="CCC49642.1"/>
    <property type="molecule type" value="Genomic_DNA"/>
</dbReference>
<feature type="region of interest" description="Disordered" evidence="1">
    <location>
        <begin position="54"/>
        <end position="78"/>
    </location>
</feature>
<evidence type="ECO:0000256" key="1">
    <source>
        <dbReference type="SAM" id="MobiDB-lite"/>
    </source>
</evidence>
<dbReference type="VEuPathDB" id="TriTrypDB:TvY486_0802510"/>
<protein>
    <submittedName>
        <fullName evidence="2">Uncharacterized protein</fullName>
    </submittedName>
</protein>
<sequence length="373" mass="42187">MQGRDRTGGISNFPMPRTRHSCRVTLEEEQAGMSHLWHMHRLAEARLRAGPGITDVPDVDFRQPVSKGPQEEGKPSLSFPTRHQIRAAAEEKKIVKSNMVLLEHLCNASSVKYRRRIGMNKVSVEDEEKQQAITDKQRQTLKRIRVMKAINMQKENHVLLGHLVNTKPVVSSAKSLVHWYNHEHLRRVEQLSKFKPAGPFTGSHILQSECILRLDKTKLEPVALRAAAQSPLLWCKRREPTILEVLRNGPIVPSLQEAANKYVEGNYCLINTSEDTQLQVPSARGKAKKPKWKSISILDIKLMNYANDLILTRCGDPPRVRRAEENGVTGLWRSDIEKRQCVRGRGSVSSVKALLPISCGEEPSIRLVRPGSR</sequence>
<organism evidence="2">
    <name type="scientific">Trypanosoma vivax (strain Y486)</name>
    <dbReference type="NCBI Taxonomy" id="1055687"/>
    <lineage>
        <taxon>Eukaryota</taxon>
        <taxon>Discoba</taxon>
        <taxon>Euglenozoa</taxon>
        <taxon>Kinetoplastea</taxon>
        <taxon>Metakinetoplastina</taxon>
        <taxon>Trypanosomatida</taxon>
        <taxon>Trypanosomatidae</taxon>
        <taxon>Trypanosoma</taxon>
        <taxon>Duttonella</taxon>
    </lineage>
</organism>
<reference evidence="2" key="1">
    <citation type="journal article" date="2012" name="Proc. Natl. Acad. Sci. U.S.A.">
        <title>Antigenic diversity is generated by distinct evolutionary mechanisms in African trypanosome species.</title>
        <authorList>
            <person name="Jackson A.P."/>
            <person name="Berry A."/>
            <person name="Aslett M."/>
            <person name="Allison H.C."/>
            <person name="Burton P."/>
            <person name="Vavrova-Anderson J."/>
            <person name="Brown R."/>
            <person name="Browne H."/>
            <person name="Corton N."/>
            <person name="Hauser H."/>
            <person name="Gamble J."/>
            <person name="Gilderthorp R."/>
            <person name="Marcello L."/>
            <person name="McQuillan J."/>
            <person name="Otto T.D."/>
            <person name="Quail M.A."/>
            <person name="Sanders M.J."/>
            <person name="van Tonder A."/>
            <person name="Ginger M.L."/>
            <person name="Field M.C."/>
            <person name="Barry J.D."/>
            <person name="Hertz-Fowler C."/>
            <person name="Berriman M."/>
        </authorList>
    </citation>
    <scope>NUCLEOTIDE SEQUENCE</scope>
    <source>
        <strain evidence="2">Y486</strain>
    </source>
</reference>
<feature type="non-terminal residue" evidence="2">
    <location>
        <position position="373"/>
    </location>
</feature>
<gene>
    <name evidence="2" type="ORF">TVY486_0802510</name>
</gene>
<name>G0U0P3_TRYVY</name>
<accession>G0U0P3</accession>
<proteinExistence type="predicted"/>
<dbReference type="AlphaFoldDB" id="G0U0P3"/>